<accession>A0AA87DDC7</accession>
<dbReference type="EMBL" id="ACGO02000001">
    <property type="protein sequence ID" value="EFJ70244.1"/>
    <property type="molecule type" value="Genomic_DNA"/>
</dbReference>
<organism evidence="1 2">
    <name type="scientific">Lactobacillus paragasseri JV-V03</name>
    <dbReference type="NCBI Taxonomy" id="525326"/>
    <lineage>
        <taxon>Bacteria</taxon>
        <taxon>Bacillati</taxon>
        <taxon>Bacillota</taxon>
        <taxon>Bacilli</taxon>
        <taxon>Lactobacillales</taxon>
        <taxon>Lactobacillaceae</taxon>
        <taxon>Lactobacillus</taxon>
    </lineage>
</organism>
<name>A0AA87DDC7_9LACO</name>
<comment type="caution">
    <text evidence="1">The sequence shown here is derived from an EMBL/GenBank/DDBJ whole genome shotgun (WGS) entry which is preliminary data.</text>
</comment>
<gene>
    <name evidence="1" type="ORF">HMPREF0514_10688</name>
</gene>
<evidence type="ECO:0000313" key="1">
    <source>
        <dbReference type="EMBL" id="EFJ70244.1"/>
    </source>
</evidence>
<reference evidence="1 2" key="1">
    <citation type="submission" date="2010-06" db="EMBL/GenBank/DDBJ databases">
        <authorList>
            <person name="Muzny D."/>
            <person name="Qin X."/>
            <person name="Buhay C."/>
            <person name="Dugan-Rocha S."/>
            <person name="Ding Y."/>
            <person name="Chen G."/>
            <person name="Hawes A."/>
            <person name="Holder M."/>
            <person name="Jhangiani S."/>
            <person name="Johnson A."/>
            <person name="Khan Z."/>
            <person name="Li Z."/>
            <person name="Liu W."/>
            <person name="Liu X."/>
            <person name="Perez L."/>
            <person name="Shen H."/>
            <person name="Wang Q."/>
            <person name="Watt J."/>
            <person name="Xi L."/>
            <person name="Xin Y."/>
            <person name="Zhou J."/>
            <person name="Deng J."/>
            <person name="Jiang H."/>
            <person name="Liu Y."/>
            <person name="Qu J."/>
            <person name="Song X.-Z."/>
            <person name="Zhang L."/>
            <person name="Villasana D."/>
            <person name="Johnson A."/>
            <person name="Liu J."/>
            <person name="Liyanage D."/>
            <person name="Lorensuhewa L."/>
            <person name="Robinson T."/>
            <person name="Song A."/>
            <person name="Song B.-B."/>
            <person name="Dinh H."/>
            <person name="Thornton R."/>
            <person name="Coyle M."/>
            <person name="Francisco L."/>
            <person name="Jackson L."/>
            <person name="Javaid M."/>
            <person name="Korchina V."/>
            <person name="Kovar C."/>
            <person name="Mata R."/>
            <person name="Mathew T."/>
            <person name="Ngo R."/>
            <person name="Nguyen L."/>
            <person name="Nguyen N."/>
            <person name="Okwuonu G."/>
            <person name="Ongeri F."/>
            <person name="Pham C."/>
            <person name="Simmons D."/>
            <person name="Wilczek-Boney K."/>
            <person name="Hale W."/>
            <person name="Jakkamsetti A."/>
            <person name="Pham P."/>
            <person name="Ruth R."/>
            <person name="San Lucas F."/>
            <person name="Warren J."/>
            <person name="Zhang J."/>
            <person name="Zhao Z."/>
            <person name="Zhou C."/>
            <person name="Zhu D."/>
            <person name="Lee S."/>
            <person name="Bess C."/>
            <person name="Blankenburg K."/>
            <person name="Forbes L."/>
            <person name="Fu Q."/>
            <person name="Gubbala S."/>
            <person name="Hirani K."/>
            <person name="Jayaseelan J.C."/>
            <person name="Lara F."/>
            <person name="Munidasa M."/>
            <person name="Palculict T."/>
            <person name="Patil S."/>
            <person name="Pu L.-L."/>
            <person name="Saada N."/>
            <person name="Tang L."/>
            <person name="Weissenberger G."/>
            <person name="Zhu Y."/>
            <person name="Hemphill L."/>
            <person name="Shang Y."/>
            <person name="Youmans B."/>
            <person name="Ayvaz T."/>
            <person name="Ross M."/>
            <person name="Santibanez J."/>
            <person name="Aqrawi P."/>
            <person name="Gross S."/>
            <person name="Joshi V."/>
            <person name="Fowler G."/>
            <person name="Nazareth L."/>
            <person name="Reid J."/>
            <person name="Worley K."/>
            <person name="Petrosino J."/>
            <person name="Highlander S."/>
            <person name="Gibbs R."/>
        </authorList>
    </citation>
    <scope>NUCLEOTIDE SEQUENCE [LARGE SCALE GENOMIC DNA]</scope>
    <source>
        <strain evidence="1 2">JV-V03</strain>
    </source>
</reference>
<dbReference type="GeneID" id="48924918"/>
<sequence>MKKDIKCYINLYDSTKVKTIVGKSTSFLNTPEALQGKKEVENGNIKKIGSLDDLDEWIKNL</sequence>
<dbReference type="Proteomes" id="UP000003672">
    <property type="component" value="Unassembled WGS sequence"/>
</dbReference>
<proteinExistence type="predicted"/>
<protein>
    <submittedName>
        <fullName evidence="1">Uncharacterized protein</fullName>
    </submittedName>
</protein>
<evidence type="ECO:0000313" key="2">
    <source>
        <dbReference type="Proteomes" id="UP000003672"/>
    </source>
</evidence>
<dbReference type="AlphaFoldDB" id="A0AA87DDC7"/>
<dbReference type="RefSeq" id="WP_003648888.1">
    <property type="nucleotide sequence ID" value="NZ_CP040500.1"/>
</dbReference>